<dbReference type="EMBL" id="JARQTW010000004">
    <property type="protein sequence ID" value="MDG2949427.1"/>
    <property type="molecule type" value="Genomic_DNA"/>
</dbReference>
<dbReference type="InterPro" id="IPR017896">
    <property type="entry name" value="4Fe4S_Fe-S-bd"/>
</dbReference>
<evidence type="ECO:0000256" key="4">
    <source>
        <dbReference type="ARBA" id="ARBA00023004"/>
    </source>
</evidence>
<dbReference type="Pfam" id="PF12838">
    <property type="entry name" value="Fer4_7"/>
    <property type="match status" value="2"/>
</dbReference>
<sequence length="184" mass="20112">MTANMLPRRQFLRGKFLAALQSEKEKKQGFNGIRPPWAAAETLFTADCTRCGDCVRACETQVLIVGAGGFPEIDFSRAECNFCGRCAAVCRQPVFRPSDEPAWTHKIEILPSCLALRGVECRSCEDNCESRAIRFKREIGGIAKPQVNLQHCNGCGACLSVCPVSAVKIIEDFSTLDLPTAPKG</sequence>
<proteinExistence type="inferred from homology"/>
<evidence type="ECO:0000313" key="8">
    <source>
        <dbReference type="EMBL" id="MDG2949427.1"/>
    </source>
</evidence>
<protein>
    <recommendedName>
        <fullName evidence="6">Ferredoxin-type protein NapF</fullName>
    </recommendedName>
</protein>
<keyword evidence="4 6" id="KW-0408">Iron</keyword>
<comment type="caution">
    <text evidence="8">The sequence shown here is derived from an EMBL/GenBank/DDBJ whole genome shotgun (WGS) entry which is preliminary data.</text>
</comment>
<dbReference type="SUPFAM" id="SSF54862">
    <property type="entry name" value="4Fe-4S ferredoxins"/>
    <property type="match status" value="1"/>
</dbReference>
<keyword evidence="1 6" id="KW-0004">4Fe-4S</keyword>
<dbReference type="PANTHER" id="PTHR24960">
    <property type="entry name" value="PHOTOSYSTEM I IRON-SULFUR CENTER-RELATED"/>
    <property type="match status" value="1"/>
</dbReference>
<comment type="similarity">
    <text evidence="6">Belongs to the NapF family.</text>
</comment>
<reference evidence="8" key="1">
    <citation type="submission" date="2023-03" db="EMBL/GenBank/DDBJ databases">
        <title>Classification of Bisgaard taxon 6 and taxon 10 as Exercitatus varius gen. nov., spec. nov.</title>
        <authorList>
            <person name="Christensen H."/>
        </authorList>
    </citation>
    <scope>NUCLEOTIDE SEQUENCE</scope>
    <source>
        <strain evidence="8">86116</strain>
    </source>
</reference>
<feature type="binding site" evidence="6">
    <location>
        <position position="58"/>
    </location>
    <ligand>
        <name>[4Fe-4S] cluster</name>
        <dbReference type="ChEBI" id="CHEBI:49883"/>
        <label>1</label>
    </ligand>
</feature>
<feature type="domain" description="4Fe-4S ferredoxin-type" evidence="7">
    <location>
        <begin position="39"/>
        <end position="68"/>
    </location>
</feature>
<feature type="binding site" evidence="6">
    <location>
        <position position="155"/>
    </location>
    <ligand>
        <name>[4Fe-4S] cluster</name>
        <dbReference type="ChEBI" id="CHEBI:49883"/>
        <label>3</label>
    </ligand>
</feature>
<dbReference type="Proteomes" id="UP001214976">
    <property type="component" value="Unassembled WGS sequence"/>
</dbReference>
<dbReference type="PANTHER" id="PTHR24960:SF79">
    <property type="entry name" value="PHOTOSYSTEM I IRON-SULFUR CENTER"/>
    <property type="match status" value="1"/>
</dbReference>
<feature type="binding site" evidence="6">
    <location>
        <position position="162"/>
    </location>
    <ligand>
        <name>[4Fe-4S] cluster</name>
        <dbReference type="ChEBI" id="CHEBI:49883"/>
        <label>3</label>
    </ligand>
</feature>
<keyword evidence="5 6" id="KW-0411">Iron-sulfur</keyword>
<dbReference type="InterPro" id="IPR050157">
    <property type="entry name" value="PSI_iron-sulfur_center"/>
</dbReference>
<evidence type="ECO:0000256" key="2">
    <source>
        <dbReference type="ARBA" id="ARBA00022723"/>
    </source>
</evidence>
<name>A0AAW6Q7X4_9PAST</name>
<dbReference type="HAMAP" id="MF_02201">
    <property type="entry name" value="NapF"/>
    <property type="match status" value="1"/>
</dbReference>
<keyword evidence="2 6" id="KW-0479">Metal-binding</keyword>
<comment type="cofactor">
    <cofactor evidence="6">
        <name>[4Fe-4S] cluster</name>
        <dbReference type="ChEBI" id="CHEBI:49883"/>
    </cofactor>
</comment>
<feature type="binding site" evidence="6">
    <location>
        <position position="158"/>
    </location>
    <ligand>
        <name>[4Fe-4S] cluster</name>
        <dbReference type="ChEBI" id="CHEBI:49883"/>
        <label>3</label>
    </ligand>
</feature>
<evidence type="ECO:0000256" key="5">
    <source>
        <dbReference type="ARBA" id="ARBA00023014"/>
    </source>
</evidence>
<accession>A0AAW6Q7X4</accession>
<dbReference type="GO" id="GO:0046872">
    <property type="term" value="F:metal ion binding"/>
    <property type="evidence" value="ECO:0007669"/>
    <property type="project" value="UniProtKB-KW"/>
</dbReference>
<evidence type="ECO:0000256" key="3">
    <source>
        <dbReference type="ARBA" id="ARBA00022737"/>
    </source>
</evidence>
<keyword evidence="3 6" id="KW-0677">Repeat</keyword>
<feature type="binding site" evidence="6">
    <location>
        <position position="90"/>
    </location>
    <ligand>
        <name>[4Fe-4S] cluster</name>
        <dbReference type="ChEBI" id="CHEBI:49883"/>
        <label>2</label>
    </ligand>
</feature>
<feature type="binding site" evidence="6">
    <location>
        <position position="48"/>
    </location>
    <ligand>
        <name>[4Fe-4S] cluster</name>
        <dbReference type="ChEBI" id="CHEBI:49883"/>
        <label>1</label>
    </ligand>
</feature>
<gene>
    <name evidence="6 8" type="primary">napF</name>
    <name evidence="8" type="ORF">P7M15_02645</name>
</gene>
<dbReference type="GO" id="GO:0051539">
    <property type="term" value="F:4 iron, 4 sulfur cluster binding"/>
    <property type="evidence" value="ECO:0007669"/>
    <property type="project" value="UniProtKB-UniRule"/>
</dbReference>
<feature type="binding site" evidence="6">
    <location>
        <position position="80"/>
    </location>
    <ligand>
        <name>[4Fe-4S] cluster</name>
        <dbReference type="ChEBI" id="CHEBI:49883"/>
        <label>2</label>
    </ligand>
</feature>
<feature type="domain" description="4Fe-4S ferredoxin-type" evidence="7">
    <location>
        <begin position="69"/>
        <end position="100"/>
    </location>
</feature>
<dbReference type="RefSeq" id="WP_317476672.1">
    <property type="nucleotide sequence ID" value="NZ_JARQTW010000004.1"/>
</dbReference>
<organism evidence="8 9">
    <name type="scientific">Exercitatus varius</name>
    <dbReference type="NCBI Taxonomy" id="67857"/>
    <lineage>
        <taxon>Bacteria</taxon>
        <taxon>Pseudomonadati</taxon>
        <taxon>Pseudomonadota</taxon>
        <taxon>Gammaproteobacteria</taxon>
        <taxon>Pasteurellales</taxon>
        <taxon>Pasteurellaceae</taxon>
        <taxon>Exercitatus</taxon>
    </lineage>
</organism>
<comment type="subcellular location">
    <subcellularLocation>
        <location evidence="6">Cytoplasm</location>
    </subcellularLocation>
</comment>
<feature type="binding site" evidence="6">
    <location>
        <position position="54"/>
    </location>
    <ligand>
        <name>[4Fe-4S] cluster</name>
        <dbReference type="ChEBI" id="CHEBI:49883"/>
        <label>1</label>
    </ligand>
</feature>
<evidence type="ECO:0000256" key="1">
    <source>
        <dbReference type="ARBA" id="ARBA00022485"/>
    </source>
</evidence>
<feature type="domain" description="4Fe-4S ferredoxin-type" evidence="7">
    <location>
        <begin position="143"/>
        <end position="172"/>
    </location>
</feature>
<feature type="binding site" evidence="6">
    <location>
        <position position="86"/>
    </location>
    <ligand>
        <name>[4Fe-4S] cluster</name>
        <dbReference type="ChEBI" id="CHEBI:49883"/>
        <label>2</label>
    </ligand>
</feature>
<evidence type="ECO:0000259" key="7">
    <source>
        <dbReference type="PROSITE" id="PS51379"/>
    </source>
</evidence>
<dbReference type="InterPro" id="IPR017900">
    <property type="entry name" value="4Fe4S_Fe_S_CS"/>
</dbReference>
<feature type="binding site" evidence="6">
    <location>
        <position position="83"/>
    </location>
    <ligand>
        <name>[4Fe-4S] cluster</name>
        <dbReference type="ChEBI" id="CHEBI:49883"/>
        <label>2</label>
    </ligand>
</feature>
<dbReference type="CDD" id="cd10564">
    <property type="entry name" value="NapF_like"/>
    <property type="match status" value="1"/>
</dbReference>
<dbReference type="GO" id="GO:0005737">
    <property type="term" value="C:cytoplasm"/>
    <property type="evidence" value="ECO:0007669"/>
    <property type="project" value="UniProtKB-SubCell"/>
</dbReference>
<dbReference type="NCBIfam" id="TIGR00402">
    <property type="entry name" value="napF"/>
    <property type="match status" value="1"/>
</dbReference>
<feature type="binding site" evidence="6">
    <location>
        <position position="152"/>
    </location>
    <ligand>
        <name>[4Fe-4S] cluster</name>
        <dbReference type="ChEBI" id="CHEBI:49883"/>
        <label>3</label>
    </ligand>
</feature>
<dbReference type="PROSITE" id="PS00198">
    <property type="entry name" value="4FE4S_FER_1"/>
    <property type="match status" value="1"/>
</dbReference>
<comment type="function">
    <text evidence="6">Could be involved in the maturation of NapA, the catalytic subunit of the periplasmic nitrate reductase, before its export into the periplasm.</text>
</comment>
<comment type="subunit">
    <text evidence="6">Interacts with the cytoplasmic NapA precursor.</text>
</comment>
<evidence type="ECO:0000313" key="9">
    <source>
        <dbReference type="Proteomes" id="UP001214976"/>
    </source>
</evidence>
<dbReference type="AlphaFoldDB" id="A0AAW6Q7X4"/>
<evidence type="ECO:0000256" key="6">
    <source>
        <dbReference type="HAMAP-Rule" id="MF_02201"/>
    </source>
</evidence>
<keyword evidence="6" id="KW-0963">Cytoplasm</keyword>
<dbReference type="PROSITE" id="PS51379">
    <property type="entry name" value="4FE4S_FER_2"/>
    <property type="match status" value="3"/>
</dbReference>
<feature type="binding site" evidence="6">
    <location>
        <position position="51"/>
    </location>
    <ligand>
        <name>[4Fe-4S] cluster</name>
        <dbReference type="ChEBI" id="CHEBI:49883"/>
        <label>1</label>
    </ligand>
</feature>
<dbReference type="InterPro" id="IPR004496">
    <property type="entry name" value="NapF"/>
</dbReference>
<dbReference type="Gene3D" id="3.30.70.20">
    <property type="match status" value="2"/>
</dbReference>